<feature type="compositionally biased region" description="Acidic residues" evidence="7">
    <location>
        <begin position="307"/>
        <end position="319"/>
    </location>
</feature>
<evidence type="ECO:0000256" key="5">
    <source>
        <dbReference type="ARBA" id="ARBA00039514"/>
    </source>
</evidence>
<dbReference type="PROSITE" id="PS50082">
    <property type="entry name" value="WD_REPEATS_2"/>
    <property type="match status" value="1"/>
</dbReference>
<evidence type="ECO:0000313" key="9">
    <source>
        <dbReference type="Proteomes" id="UP000030671"/>
    </source>
</evidence>
<reference evidence="8 9" key="1">
    <citation type="journal article" date="2012" name="New Phytol.">
        <title>Insight into trade-off between wood decay and parasitism from the genome of a fungal forest pathogen.</title>
        <authorList>
            <person name="Olson A."/>
            <person name="Aerts A."/>
            <person name="Asiegbu F."/>
            <person name="Belbahri L."/>
            <person name="Bouzid O."/>
            <person name="Broberg A."/>
            <person name="Canback B."/>
            <person name="Coutinho P.M."/>
            <person name="Cullen D."/>
            <person name="Dalman K."/>
            <person name="Deflorio G."/>
            <person name="van Diepen L.T."/>
            <person name="Dunand C."/>
            <person name="Duplessis S."/>
            <person name="Durling M."/>
            <person name="Gonthier P."/>
            <person name="Grimwood J."/>
            <person name="Fossdal C.G."/>
            <person name="Hansson D."/>
            <person name="Henrissat B."/>
            <person name="Hietala A."/>
            <person name="Himmelstrand K."/>
            <person name="Hoffmeister D."/>
            <person name="Hogberg N."/>
            <person name="James T.Y."/>
            <person name="Karlsson M."/>
            <person name="Kohler A."/>
            <person name="Kues U."/>
            <person name="Lee Y.H."/>
            <person name="Lin Y.C."/>
            <person name="Lind M."/>
            <person name="Lindquist E."/>
            <person name="Lombard V."/>
            <person name="Lucas S."/>
            <person name="Lunden K."/>
            <person name="Morin E."/>
            <person name="Murat C."/>
            <person name="Park J."/>
            <person name="Raffaello T."/>
            <person name="Rouze P."/>
            <person name="Salamov A."/>
            <person name="Schmutz J."/>
            <person name="Solheim H."/>
            <person name="Stahlberg J."/>
            <person name="Velez H."/>
            <person name="de Vries R.P."/>
            <person name="Wiebenga A."/>
            <person name="Woodward S."/>
            <person name="Yakovlev I."/>
            <person name="Garbelotto M."/>
            <person name="Martin F."/>
            <person name="Grigoriev I.V."/>
            <person name="Stenlid J."/>
        </authorList>
    </citation>
    <scope>NUCLEOTIDE SEQUENCE [LARGE SCALE GENOMIC DNA]</scope>
    <source>
        <strain evidence="8 9">TC 32-1</strain>
    </source>
</reference>
<name>W4JWT3_HETIT</name>
<evidence type="ECO:0000313" key="8">
    <source>
        <dbReference type="EMBL" id="ETW77321.1"/>
    </source>
</evidence>
<keyword evidence="9" id="KW-1185">Reference proteome</keyword>
<dbReference type="PANTHER" id="PTHR44019">
    <property type="entry name" value="WD REPEAT-CONTAINING PROTEIN 55"/>
    <property type="match status" value="1"/>
</dbReference>
<feature type="repeat" description="WD" evidence="6">
    <location>
        <begin position="107"/>
        <end position="131"/>
    </location>
</feature>
<dbReference type="AlphaFoldDB" id="W4JWT3"/>
<dbReference type="PANTHER" id="PTHR44019:SF20">
    <property type="entry name" value="WD REPEAT-CONTAINING PROTEIN 55"/>
    <property type="match status" value="1"/>
</dbReference>
<feature type="region of interest" description="Disordered" evidence="7">
    <location>
        <begin position="305"/>
        <end position="420"/>
    </location>
</feature>
<organism evidence="8 9">
    <name type="scientific">Heterobasidion irregulare (strain TC 32-1)</name>
    <dbReference type="NCBI Taxonomy" id="747525"/>
    <lineage>
        <taxon>Eukaryota</taxon>
        <taxon>Fungi</taxon>
        <taxon>Dikarya</taxon>
        <taxon>Basidiomycota</taxon>
        <taxon>Agaricomycotina</taxon>
        <taxon>Agaricomycetes</taxon>
        <taxon>Russulales</taxon>
        <taxon>Bondarzewiaceae</taxon>
        <taxon>Heterobasidion</taxon>
        <taxon>Heterobasidion annosum species complex</taxon>
    </lineage>
</organism>
<dbReference type="SMART" id="SM00320">
    <property type="entry name" value="WD40"/>
    <property type="match status" value="5"/>
</dbReference>
<dbReference type="InterPro" id="IPR036322">
    <property type="entry name" value="WD40_repeat_dom_sf"/>
</dbReference>
<proteinExistence type="inferred from homology"/>
<feature type="compositionally biased region" description="Acidic residues" evidence="7">
    <location>
        <begin position="362"/>
        <end position="383"/>
    </location>
</feature>
<dbReference type="SUPFAM" id="SSF50978">
    <property type="entry name" value="WD40 repeat-like"/>
    <property type="match status" value="1"/>
</dbReference>
<dbReference type="EMBL" id="KI925463">
    <property type="protein sequence ID" value="ETW77321.1"/>
    <property type="molecule type" value="Genomic_DNA"/>
</dbReference>
<evidence type="ECO:0000256" key="7">
    <source>
        <dbReference type="SAM" id="MobiDB-lite"/>
    </source>
</evidence>
<dbReference type="GeneID" id="20678740"/>
<evidence type="ECO:0000256" key="2">
    <source>
        <dbReference type="ARBA" id="ARBA00022574"/>
    </source>
</evidence>
<accession>W4JWT3</accession>
<dbReference type="OrthoDB" id="2288928at2759"/>
<protein>
    <recommendedName>
        <fullName evidence="4">WD repeat-containing protein JIP5</fullName>
    </recommendedName>
    <alternativeName>
        <fullName evidence="5">WD repeat-containing protein jip5</fullName>
    </alternativeName>
</protein>
<dbReference type="InterPro" id="IPR050505">
    <property type="entry name" value="WDR55/POC1"/>
</dbReference>
<dbReference type="Gene3D" id="2.130.10.10">
    <property type="entry name" value="YVTN repeat-like/Quinoprotein amine dehydrogenase"/>
    <property type="match status" value="2"/>
</dbReference>
<dbReference type="InParanoid" id="W4JWT3"/>
<dbReference type="InterPro" id="IPR001680">
    <property type="entry name" value="WD40_rpt"/>
</dbReference>
<comment type="similarity">
    <text evidence="1">Belongs to the WD repeat WDR55 family.</text>
</comment>
<dbReference type="HOGENOM" id="CLU_035848_2_1_1"/>
<dbReference type="Proteomes" id="UP000030671">
    <property type="component" value="Unassembled WGS sequence"/>
</dbReference>
<evidence type="ECO:0000256" key="3">
    <source>
        <dbReference type="ARBA" id="ARBA00022737"/>
    </source>
</evidence>
<dbReference type="eggNOG" id="KOG2444">
    <property type="taxonomic scope" value="Eukaryota"/>
</dbReference>
<evidence type="ECO:0000256" key="1">
    <source>
        <dbReference type="ARBA" id="ARBA00007625"/>
    </source>
</evidence>
<evidence type="ECO:0000256" key="6">
    <source>
        <dbReference type="PROSITE-ProRule" id="PRU00221"/>
    </source>
</evidence>
<feature type="compositionally biased region" description="Basic and acidic residues" evidence="7">
    <location>
        <begin position="349"/>
        <end position="361"/>
    </location>
</feature>
<dbReference type="Pfam" id="PF24796">
    <property type="entry name" value="WDR55"/>
    <property type="match status" value="1"/>
</dbReference>
<keyword evidence="3" id="KW-0677">Repeat</keyword>
<sequence length="420" mass="45885">MPDIPVGSQIFDVVFHPNESIVYTGLLTGEVKAFSYDDQGQYSLVSALKPSKRSCRGLTISADGSTLWAVGKGKGLHTIDTATGKVADTRAGAHDAPINRVNRLLPNLLSTGDDDGVIKLWDPRKPDAIRSYTQHFDFISDFLWLEDKKQLVATSGDGTLSVMDVRSKNTEPFAHSEDQEDELLSIVPIKGGTKVVVGTQLGILSIFNRKKGWGDCVDRVPGHPHSIDALCALPSTYPSSHSTILTGSSDGLLRAVQLLPTKVIGVVADHGDFPIERIAIDRGGEGRWVGSVGHDEMLRLTDLKDVFEDEDADEDTVDPDENKDSSEEDQGEGTDEDDDKKVGKGAFKRVREDSEGEKQDKEGEDEDGEASASDEAEAEDSDVDQQRKKKRKKEDIFGGRQKKKGKNEVDADPSFFSELQ</sequence>
<feature type="compositionally biased region" description="Acidic residues" evidence="7">
    <location>
        <begin position="326"/>
        <end position="338"/>
    </location>
</feature>
<dbReference type="InterPro" id="IPR015943">
    <property type="entry name" value="WD40/YVTN_repeat-like_dom_sf"/>
</dbReference>
<keyword evidence="2 6" id="KW-0853">WD repeat</keyword>
<evidence type="ECO:0000256" key="4">
    <source>
        <dbReference type="ARBA" id="ARBA00039238"/>
    </source>
</evidence>
<gene>
    <name evidence="8" type="ORF">HETIRDRAFT_65545</name>
</gene>
<dbReference type="RefSeq" id="XP_009550523.1">
    <property type="nucleotide sequence ID" value="XM_009552228.1"/>
</dbReference>
<dbReference type="STRING" id="747525.W4JWT3"/>
<dbReference type="KEGG" id="hir:HETIRDRAFT_65545"/>
<dbReference type="FunCoup" id="W4JWT3">
    <property type="interactions" value="501"/>
</dbReference>